<dbReference type="Pfam" id="PF11684">
    <property type="entry name" value="DUF3280"/>
    <property type="match status" value="1"/>
</dbReference>
<dbReference type="KEGG" id="mhey:H2LOC_009395"/>
<gene>
    <name evidence="2" type="ORF">H2LOC_009395</name>
</gene>
<organism evidence="2 3">
    <name type="scientific">Methylocystis heyeri</name>
    <dbReference type="NCBI Taxonomy" id="391905"/>
    <lineage>
        <taxon>Bacteria</taxon>
        <taxon>Pseudomonadati</taxon>
        <taxon>Pseudomonadota</taxon>
        <taxon>Alphaproteobacteria</taxon>
        <taxon>Hyphomicrobiales</taxon>
        <taxon>Methylocystaceae</taxon>
        <taxon>Methylocystis</taxon>
    </lineage>
</organism>
<evidence type="ECO:0000313" key="2">
    <source>
        <dbReference type="EMBL" id="QGM45898.1"/>
    </source>
</evidence>
<dbReference type="EMBL" id="CP046052">
    <property type="protein sequence ID" value="QGM45898.1"/>
    <property type="molecule type" value="Genomic_DNA"/>
</dbReference>
<dbReference type="Proteomes" id="UP000309061">
    <property type="component" value="Chromosome"/>
</dbReference>
<protein>
    <submittedName>
        <fullName evidence="2">DUF2380 domain-containing protein</fullName>
    </submittedName>
</protein>
<dbReference type="RefSeq" id="WP_136496168.1">
    <property type="nucleotide sequence ID" value="NZ_CP046052.1"/>
</dbReference>
<evidence type="ECO:0000256" key="1">
    <source>
        <dbReference type="SAM" id="SignalP"/>
    </source>
</evidence>
<sequence>MKTPTARLAQNLLLSVLLLFAAPAGAAEKLKVAFFGFEMFNTSPLPTSAEERARIARIEEVFREMLSASGRYEVVAIPEELQRKIAQSSKITGCNGCQLDWAMEAGAEIAAFGVVQKVSNLILNENLYMDRVDGSAFFSRSVDIRGNTDESWERGMRYLIGNYLLKEK</sequence>
<dbReference type="OrthoDB" id="8089716at2"/>
<keyword evidence="3" id="KW-1185">Reference proteome</keyword>
<keyword evidence="1" id="KW-0732">Signal</keyword>
<accession>A0A6B8KH61</accession>
<dbReference type="AlphaFoldDB" id="A0A6B8KH61"/>
<dbReference type="InterPro" id="IPR021698">
    <property type="entry name" value="DUF3280"/>
</dbReference>
<feature type="signal peptide" evidence="1">
    <location>
        <begin position="1"/>
        <end position="26"/>
    </location>
</feature>
<proteinExistence type="predicted"/>
<feature type="chain" id="PRO_5025356207" evidence="1">
    <location>
        <begin position="27"/>
        <end position="168"/>
    </location>
</feature>
<reference evidence="2 3" key="1">
    <citation type="submission" date="2019-11" db="EMBL/GenBank/DDBJ databases">
        <title>The genome sequence of Methylocystis heyeri.</title>
        <authorList>
            <person name="Oshkin I.Y."/>
            <person name="Miroshnikov K."/>
            <person name="Dedysh S.N."/>
        </authorList>
    </citation>
    <scope>NUCLEOTIDE SEQUENCE [LARGE SCALE GENOMIC DNA]</scope>
    <source>
        <strain evidence="2 3">H2</strain>
    </source>
</reference>
<evidence type="ECO:0000313" key="3">
    <source>
        <dbReference type="Proteomes" id="UP000309061"/>
    </source>
</evidence>
<name>A0A6B8KH61_9HYPH</name>